<name>A0A1B7MDU8_9AGAM</name>
<accession>A0A1B7MDU8</accession>
<protein>
    <submittedName>
        <fullName evidence="1">Uncharacterized protein</fullName>
    </submittedName>
</protein>
<keyword evidence="2" id="KW-1185">Reference proteome</keyword>
<dbReference type="Proteomes" id="UP000092154">
    <property type="component" value="Unassembled WGS sequence"/>
</dbReference>
<reference evidence="1 2" key="1">
    <citation type="submission" date="2016-06" db="EMBL/GenBank/DDBJ databases">
        <title>Comparative genomics of the ectomycorrhizal sister species Rhizopogon vinicolor and Rhizopogon vesiculosus (Basidiomycota: Boletales) reveals a divergence of the mating type B locus.</title>
        <authorList>
            <consortium name="DOE Joint Genome Institute"/>
            <person name="Mujic A.B."/>
            <person name="Kuo A."/>
            <person name="Tritt A."/>
            <person name="Lipzen A."/>
            <person name="Chen C."/>
            <person name="Johnson J."/>
            <person name="Sharma A."/>
            <person name="Barry K."/>
            <person name="Grigoriev I.V."/>
            <person name="Spatafora J.W."/>
        </authorList>
    </citation>
    <scope>NUCLEOTIDE SEQUENCE [LARGE SCALE GENOMIC DNA]</scope>
    <source>
        <strain evidence="1 2">AM-OR11-026</strain>
    </source>
</reference>
<evidence type="ECO:0000313" key="1">
    <source>
        <dbReference type="EMBL" id="OAX30777.1"/>
    </source>
</evidence>
<dbReference type="OrthoDB" id="3269274at2759"/>
<evidence type="ECO:0000313" key="2">
    <source>
        <dbReference type="Proteomes" id="UP000092154"/>
    </source>
</evidence>
<proteinExistence type="predicted"/>
<gene>
    <name evidence="1" type="ORF">K503DRAFT_788246</name>
</gene>
<dbReference type="AlphaFoldDB" id="A0A1B7MDU8"/>
<organism evidence="1 2">
    <name type="scientific">Rhizopogon vinicolor AM-OR11-026</name>
    <dbReference type="NCBI Taxonomy" id="1314800"/>
    <lineage>
        <taxon>Eukaryota</taxon>
        <taxon>Fungi</taxon>
        <taxon>Dikarya</taxon>
        <taxon>Basidiomycota</taxon>
        <taxon>Agaricomycotina</taxon>
        <taxon>Agaricomycetes</taxon>
        <taxon>Agaricomycetidae</taxon>
        <taxon>Boletales</taxon>
        <taxon>Suillineae</taxon>
        <taxon>Rhizopogonaceae</taxon>
        <taxon>Rhizopogon</taxon>
    </lineage>
</organism>
<dbReference type="InParanoid" id="A0A1B7MDU8"/>
<sequence>MDLNLLTGTLSNMERQAAARALLRHGAHVDGTHLLTRKTGGLHPSYIAFNSYTSPDEKSITHEEFVEAALQDLFDAVAMQDRLDGGISLLIHCPGFVAIEALSPERMAIDLYITPRELHECPEVIGGDASCLVQAFAENYAIPHLRRFTEWCHTEGVVPPQHFPASQFRLDLEVNGHVAIPSPAIQGARAAALARSNAASSIDIFSTRDNKMRKHRHTDAFLMVPEHKSKTASNVKPMGEATSFGPPLISIGSHTDAIIDHFKMDDVVLLRLHELIGSVRSS</sequence>
<dbReference type="EMBL" id="KV449945">
    <property type="protein sequence ID" value="OAX30777.1"/>
    <property type="molecule type" value="Genomic_DNA"/>
</dbReference>